<organism evidence="10 11">
    <name type="scientific">Devosia pacifica</name>
    <dbReference type="NCBI Taxonomy" id="1335967"/>
    <lineage>
        <taxon>Bacteria</taxon>
        <taxon>Pseudomonadati</taxon>
        <taxon>Pseudomonadota</taxon>
        <taxon>Alphaproteobacteria</taxon>
        <taxon>Hyphomicrobiales</taxon>
        <taxon>Devosiaceae</taxon>
        <taxon>Devosia</taxon>
    </lineage>
</organism>
<dbReference type="AlphaFoldDB" id="A0A918SDA5"/>
<evidence type="ECO:0000256" key="1">
    <source>
        <dbReference type="ARBA" id="ARBA00004651"/>
    </source>
</evidence>
<keyword evidence="2" id="KW-0813">Transport</keyword>
<dbReference type="InterPro" id="IPR037185">
    <property type="entry name" value="EmrE-like"/>
</dbReference>
<dbReference type="GO" id="GO:0005886">
    <property type="term" value="C:plasma membrane"/>
    <property type="evidence" value="ECO:0007669"/>
    <property type="project" value="UniProtKB-SubCell"/>
</dbReference>
<dbReference type="GO" id="GO:0015297">
    <property type="term" value="F:antiporter activity"/>
    <property type="evidence" value="ECO:0007669"/>
    <property type="project" value="TreeGrafter"/>
</dbReference>
<evidence type="ECO:0000256" key="8">
    <source>
        <dbReference type="RuleBase" id="RU003942"/>
    </source>
</evidence>
<dbReference type="GO" id="GO:0015199">
    <property type="term" value="F:amino-acid betaine transmembrane transporter activity"/>
    <property type="evidence" value="ECO:0007669"/>
    <property type="project" value="TreeGrafter"/>
</dbReference>
<dbReference type="RefSeq" id="WP_189426983.1">
    <property type="nucleotide sequence ID" value="NZ_BMZE01000004.1"/>
</dbReference>
<reference evidence="10" key="2">
    <citation type="submission" date="2020-09" db="EMBL/GenBank/DDBJ databases">
        <authorList>
            <person name="Sun Q."/>
            <person name="Kim S."/>
        </authorList>
    </citation>
    <scope>NUCLEOTIDE SEQUENCE</scope>
    <source>
        <strain evidence="10">KCTC 32437</strain>
    </source>
</reference>
<dbReference type="PANTHER" id="PTHR30561:SF1">
    <property type="entry name" value="MULTIDRUG TRANSPORTER EMRE"/>
    <property type="match status" value="1"/>
</dbReference>
<evidence type="ECO:0000256" key="2">
    <source>
        <dbReference type="ARBA" id="ARBA00022448"/>
    </source>
</evidence>
<evidence type="ECO:0000256" key="5">
    <source>
        <dbReference type="ARBA" id="ARBA00022989"/>
    </source>
</evidence>
<comment type="caution">
    <text evidence="10">The sequence shown here is derived from an EMBL/GenBank/DDBJ whole genome shotgun (WGS) entry which is preliminary data.</text>
</comment>
<dbReference type="EMBL" id="BMZE01000004">
    <property type="protein sequence ID" value="GHA35179.1"/>
    <property type="molecule type" value="Genomic_DNA"/>
</dbReference>
<evidence type="ECO:0000256" key="9">
    <source>
        <dbReference type="SAM" id="Phobius"/>
    </source>
</evidence>
<evidence type="ECO:0000256" key="3">
    <source>
        <dbReference type="ARBA" id="ARBA00022475"/>
    </source>
</evidence>
<dbReference type="InterPro" id="IPR045324">
    <property type="entry name" value="Small_multidrug_res"/>
</dbReference>
<gene>
    <name evidence="10" type="primary">emrE</name>
    <name evidence="10" type="ORF">GCM10007989_33880</name>
</gene>
<evidence type="ECO:0000256" key="6">
    <source>
        <dbReference type="ARBA" id="ARBA00023136"/>
    </source>
</evidence>
<keyword evidence="5 9" id="KW-1133">Transmembrane helix</keyword>
<evidence type="ECO:0000256" key="4">
    <source>
        <dbReference type="ARBA" id="ARBA00022692"/>
    </source>
</evidence>
<reference evidence="10" key="1">
    <citation type="journal article" date="2014" name="Int. J. Syst. Evol. Microbiol.">
        <title>Complete genome sequence of Corynebacterium casei LMG S-19264T (=DSM 44701T), isolated from a smear-ripened cheese.</title>
        <authorList>
            <consortium name="US DOE Joint Genome Institute (JGI-PGF)"/>
            <person name="Walter F."/>
            <person name="Albersmeier A."/>
            <person name="Kalinowski J."/>
            <person name="Ruckert C."/>
        </authorList>
    </citation>
    <scope>NUCLEOTIDE SEQUENCE</scope>
    <source>
        <strain evidence="10">KCTC 32437</strain>
    </source>
</reference>
<keyword evidence="6 9" id="KW-0472">Membrane</keyword>
<name>A0A918SDA5_9HYPH</name>
<evidence type="ECO:0000256" key="7">
    <source>
        <dbReference type="ARBA" id="ARBA00038032"/>
    </source>
</evidence>
<dbReference type="Pfam" id="PF00893">
    <property type="entry name" value="Multi_Drug_Res"/>
    <property type="match status" value="1"/>
</dbReference>
<keyword evidence="4 8" id="KW-0812">Transmembrane</keyword>
<dbReference type="SUPFAM" id="SSF103481">
    <property type="entry name" value="Multidrug resistance efflux transporter EmrE"/>
    <property type="match status" value="1"/>
</dbReference>
<accession>A0A918SDA5</accession>
<proteinExistence type="inferred from homology"/>
<dbReference type="GO" id="GO:0031460">
    <property type="term" value="P:glycine betaine transport"/>
    <property type="evidence" value="ECO:0007669"/>
    <property type="project" value="TreeGrafter"/>
</dbReference>
<feature type="transmembrane region" description="Helical" evidence="9">
    <location>
        <begin position="35"/>
        <end position="54"/>
    </location>
</feature>
<feature type="transmembrane region" description="Helical" evidence="9">
    <location>
        <begin position="88"/>
        <end position="107"/>
    </location>
</feature>
<comment type="subcellular location">
    <subcellularLocation>
        <location evidence="1 8">Cell membrane</location>
        <topology evidence="1 8">Multi-pass membrane protein</topology>
    </subcellularLocation>
</comment>
<comment type="similarity">
    <text evidence="7 8">Belongs to the drug/metabolite transporter (DMT) superfamily. Small multidrug resistance (SMR) (TC 2.A.7.1) family.</text>
</comment>
<evidence type="ECO:0000313" key="10">
    <source>
        <dbReference type="EMBL" id="GHA35179.1"/>
    </source>
</evidence>
<keyword evidence="11" id="KW-1185">Reference proteome</keyword>
<dbReference type="GO" id="GO:0015220">
    <property type="term" value="F:choline transmembrane transporter activity"/>
    <property type="evidence" value="ECO:0007669"/>
    <property type="project" value="TreeGrafter"/>
</dbReference>
<dbReference type="PANTHER" id="PTHR30561">
    <property type="entry name" value="SMR FAMILY PROTON-DEPENDENT DRUG EFFLUX TRANSPORTER SUGE"/>
    <property type="match status" value="1"/>
</dbReference>
<protein>
    <submittedName>
        <fullName evidence="10">Multidrug transporter</fullName>
    </submittedName>
</protein>
<evidence type="ECO:0000313" key="11">
    <source>
        <dbReference type="Proteomes" id="UP000646579"/>
    </source>
</evidence>
<dbReference type="Gene3D" id="1.10.3730.20">
    <property type="match status" value="1"/>
</dbReference>
<dbReference type="InterPro" id="IPR000390">
    <property type="entry name" value="Small_drug/metabolite_transptr"/>
</dbReference>
<keyword evidence="3" id="KW-1003">Cell membrane</keyword>
<dbReference type="FunFam" id="1.10.3730.20:FF:000001">
    <property type="entry name" value="Quaternary ammonium compound resistance transporter SugE"/>
    <property type="match status" value="1"/>
</dbReference>
<sequence length="113" mass="12028">MALLALYWPLVVAIALETIGTSALTASQQFTRLVPSIITIVAYFASFYFLSLALKTIPVGVAYAIWSGLGIIFISMIGLAVFGQRLDLPALIGIGLIIMGVIVINVFSKSIGH</sequence>
<dbReference type="Proteomes" id="UP000646579">
    <property type="component" value="Unassembled WGS sequence"/>
</dbReference>
<dbReference type="GO" id="GO:1990961">
    <property type="term" value="P:xenobiotic detoxification by transmembrane export across the plasma membrane"/>
    <property type="evidence" value="ECO:0007669"/>
    <property type="project" value="UniProtKB-ARBA"/>
</dbReference>
<feature type="transmembrane region" description="Helical" evidence="9">
    <location>
        <begin position="61"/>
        <end position="82"/>
    </location>
</feature>